<dbReference type="EMBL" id="BJXB01000018">
    <property type="protein sequence ID" value="GEM48118.1"/>
    <property type="molecule type" value="Genomic_DNA"/>
</dbReference>
<sequence>MLLRHGKVIAEGWWAPYRSDVQHMMYSVSKSFTSTAIGFAVQEGLLSVNDPLVSFFPEDLPEHPSENLKAMTLKDLLTMTCGHDQEPWSDRHDWMKFALSWPVPHVPGTHFLYNSIGTYMVGAALQKTTGQTLVEYLTPRLFEPLGFDTPRWEVGPEGWNMAGWGLFLRTEELAKWGQMMLQKGQWEGRPLLSESWVEEASRDHTGPGDDLNSDWNQGYGYQMWRCRHGAYRADGAFGQFCVILPEQDAVVVLTSGESSRTDLILQAIWDELLPHFQQDLLSEDETAHQALLERLQHLQLPSPEGTRQTSHPQLLQTYHFAENKLGLKTIKLVQQGADHLFSWEDASGTHEVLVGAAQWVPSESRLFQDWVWPTFPQTDQPWPVAARGAWTDETTFSLRVCLLETPFTPTITLKFSRDEVSVDLRGAIHFGPTERPEVVGHRVMEREKA</sequence>
<dbReference type="InterPro" id="IPR050789">
    <property type="entry name" value="Diverse_Enzym_Activities"/>
</dbReference>
<proteinExistence type="predicted"/>
<reference evidence="2 3" key="1">
    <citation type="submission" date="2019-07" db="EMBL/GenBank/DDBJ databases">
        <title>Whole genome shotgun sequence of Deinococcus cellulosilyticus NBRC 106333.</title>
        <authorList>
            <person name="Hosoyama A."/>
            <person name="Uohara A."/>
            <person name="Ohji S."/>
            <person name="Ichikawa N."/>
        </authorList>
    </citation>
    <scope>NUCLEOTIDE SEQUENCE [LARGE SCALE GENOMIC DNA]</scope>
    <source>
        <strain evidence="2 3">NBRC 106333</strain>
    </source>
</reference>
<evidence type="ECO:0000259" key="1">
    <source>
        <dbReference type="Pfam" id="PF00144"/>
    </source>
</evidence>
<organism evidence="2 3">
    <name type="scientific">Deinococcus cellulosilyticus (strain DSM 18568 / NBRC 106333 / KACC 11606 / 5516J-15)</name>
    <dbReference type="NCBI Taxonomy" id="1223518"/>
    <lineage>
        <taxon>Bacteria</taxon>
        <taxon>Thermotogati</taxon>
        <taxon>Deinococcota</taxon>
        <taxon>Deinococci</taxon>
        <taxon>Deinococcales</taxon>
        <taxon>Deinococcaceae</taxon>
        <taxon>Deinococcus</taxon>
    </lineage>
</organism>
<dbReference type="SUPFAM" id="SSF56601">
    <property type="entry name" value="beta-lactamase/transpeptidase-like"/>
    <property type="match status" value="1"/>
</dbReference>
<dbReference type="PANTHER" id="PTHR43283">
    <property type="entry name" value="BETA-LACTAMASE-RELATED"/>
    <property type="match status" value="1"/>
</dbReference>
<name>A0A511N6L9_DEIC1</name>
<dbReference type="InterPro" id="IPR012338">
    <property type="entry name" value="Beta-lactam/transpept-like"/>
</dbReference>
<evidence type="ECO:0000313" key="2">
    <source>
        <dbReference type="EMBL" id="GEM48118.1"/>
    </source>
</evidence>
<dbReference type="PANTHER" id="PTHR43283:SF7">
    <property type="entry name" value="BETA-LACTAMASE-RELATED DOMAIN-CONTAINING PROTEIN"/>
    <property type="match status" value="1"/>
</dbReference>
<dbReference type="AlphaFoldDB" id="A0A511N6L9"/>
<evidence type="ECO:0000313" key="3">
    <source>
        <dbReference type="Proteomes" id="UP000321306"/>
    </source>
</evidence>
<dbReference type="Gene3D" id="3.40.710.10">
    <property type="entry name" value="DD-peptidase/beta-lactamase superfamily"/>
    <property type="match status" value="1"/>
</dbReference>
<dbReference type="InterPro" id="IPR001466">
    <property type="entry name" value="Beta-lactam-related"/>
</dbReference>
<dbReference type="Proteomes" id="UP000321306">
    <property type="component" value="Unassembled WGS sequence"/>
</dbReference>
<accession>A0A511N6L9</accession>
<keyword evidence="3" id="KW-1185">Reference proteome</keyword>
<comment type="caution">
    <text evidence="2">The sequence shown here is derived from an EMBL/GenBank/DDBJ whole genome shotgun (WGS) entry which is preliminary data.</text>
</comment>
<protein>
    <recommendedName>
        <fullName evidence="1">Beta-lactamase-related domain-containing protein</fullName>
    </recommendedName>
</protein>
<gene>
    <name evidence="2" type="ORF">DC3_37530</name>
</gene>
<feature type="domain" description="Beta-lactamase-related" evidence="1">
    <location>
        <begin position="2"/>
        <end position="255"/>
    </location>
</feature>
<dbReference type="Pfam" id="PF00144">
    <property type="entry name" value="Beta-lactamase"/>
    <property type="match status" value="1"/>
</dbReference>